<reference evidence="2 3" key="1">
    <citation type="submission" date="2022-03" db="EMBL/GenBank/DDBJ databases">
        <authorList>
            <person name="Nunn A."/>
            <person name="Chopra R."/>
            <person name="Nunn A."/>
            <person name="Contreras Garrido A."/>
        </authorList>
    </citation>
    <scope>NUCLEOTIDE SEQUENCE [LARGE SCALE GENOMIC DNA]</scope>
</reference>
<keyword evidence="3" id="KW-1185">Reference proteome</keyword>
<feature type="compositionally biased region" description="Basic and acidic residues" evidence="1">
    <location>
        <begin position="319"/>
        <end position="350"/>
    </location>
</feature>
<accession>A0AAU9SG72</accession>
<dbReference type="AlphaFoldDB" id="A0AAU9SG72"/>
<evidence type="ECO:0000256" key="1">
    <source>
        <dbReference type="SAM" id="MobiDB-lite"/>
    </source>
</evidence>
<evidence type="ECO:0000313" key="3">
    <source>
        <dbReference type="Proteomes" id="UP000836841"/>
    </source>
</evidence>
<feature type="region of interest" description="Disordered" evidence="1">
    <location>
        <begin position="274"/>
        <end position="377"/>
    </location>
</feature>
<dbReference type="Proteomes" id="UP000836841">
    <property type="component" value="Chromosome 5"/>
</dbReference>
<evidence type="ECO:0000313" key="2">
    <source>
        <dbReference type="EMBL" id="CAH2065516.1"/>
    </source>
</evidence>
<feature type="compositionally biased region" description="Polar residues" evidence="1">
    <location>
        <begin position="353"/>
        <end position="376"/>
    </location>
</feature>
<protein>
    <submittedName>
        <fullName evidence="2">Uncharacterized protein</fullName>
    </submittedName>
</protein>
<dbReference type="EMBL" id="OU466861">
    <property type="protein sequence ID" value="CAH2065516.1"/>
    <property type="molecule type" value="Genomic_DNA"/>
</dbReference>
<organism evidence="2 3">
    <name type="scientific">Thlaspi arvense</name>
    <name type="common">Field penny-cress</name>
    <dbReference type="NCBI Taxonomy" id="13288"/>
    <lineage>
        <taxon>Eukaryota</taxon>
        <taxon>Viridiplantae</taxon>
        <taxon>Streptophyta</taxon>
        <taxon>Embryophyta</taxon>
        <taxon>Tracheophyta</taxon>
        <taxon>Spermatophyta</taxon>
        <taxon>Magnoliopsida</taxon>
        <taxon>eudicotyledons</taxon>
        <taxon>Gunneridae</taxon>
        <taxon>Pentapetalae</taxon>
        <taxon>rosids</taxon>
        <taxon>malvids</taxon>
        <taxon>Brassicales</taxon>
        <taxon>Brassicaceae</taxon>
        <taxon>Thlaspideae</taxon>
        <taxon>Thlaspi</taxon>
    </lineage>
</organism>
<gene>
    <name evidence="2" type="ORF">TAV2_LOCUS17860</name>
</gene>
<sequence length="490" mass="54281">MEGNRKGFNEINELLGQSLGAVGFERLSITRCGGGWKTGDIGRIDGVVASLDGDLEDFDGIKGEVPDALPSRLGYRGFRIWYRIGLHERCSDASGGGISWPWGQNWEMLETSISRSDQDFHGKHVFATREDQPKDMKGPLSTTYWVCFLEIEINRGSGNYGLGNYGLGNYGGLSNYWLILRSSINGNRDRSGGFGRWEQQGKGHFGVKDEDHSVSTSFRNIGEAIVVVREVDLDGDRVQMTVDAFQPLIFDTVVEFQGSVETLVLFRERSSEVRYRDDKHEGGATSYKGALRGQGDSSNHHQEAQKVVGATEKGKRKVAGRDSHSYAYPDDKKRAPRAAERPVPTREGRYRNGGSSRTVTRGQGDKTVTNQTNSVNMGMDQTGKVVSQSSPLSPAQQSAKKVRKGLDFDKVIPEMDDFEELIDRVTMEDLVEQNLRDGEANGSTGFEVFESFSDLLEPHHDVVAEEKISMDQEELDTEANGTMTKLDGIP</sequence>
<proteinExistence type="predicted"/>
<name>A0AAU9SG72_THLAR</name>